<evidence type="ECO:0000313" key="7">
    <source>
        <dbReference type="EMBL" id="CBS89453.1"/>
    </source>
</evidence>
<dbReference type="NCBIfam" id="TIGR01727">
    <property type="entry name" value="oligo_HPY"/>
    <property type="match status" value="1"/>
</dbReference>
<feature type="domain" description="ABC transporter" evidence="6">
    <location>
        <begin position="12"/>
        <end position="262"/>
    </location>
</feature>
<dbReference type="PROSITE" id="PS50893">
    <property type="entry name" value="ABC_TRANSPORTER_2"/>
    <property type="match status" value="1"/>
</dbReference>
<dbReference type="InterPro" id="IPR017871">
    <property type="entry name" value="ABC_transporter-like_CS"/>
</dbReference>
<dbReference type="Proteomes" id="UP000005667">
    <property type="component" value="Plasmid AZO_p2"/>
</dbReference>
<dbReference type="InterPro" id="IPR003593">
    <property type="entry name" value="AAA+_ATPase"/>
</dbReference>
<keyword evidence="3" id="KW-0813">Transport</keyword>
<accession>G7ZCL1</accession>
<sequence>MSIDTVTEQPLLSVRNLEKRFAVRGGLLQRPVGWVKAVDDLSFDLNRGEVLGLVGESGSGKTTAGRSILRLIEPTAGSIRFNGQEITGLGTAEMRAQRRRMQIVFQDPYASLDPRQRVRDVIGEALTIHNIGTRPDRRDRVAALLEKVGLSADAMDRFPHEFSGGQRQRIGIARALAVEPDFIVADEPVSALDVSVQAQVVNLLGDLQRELGLAVLFIAHDLAVVRYISDRVAVMYLGRLMEIAPSDSLYERPHHPYTMALLSAAPDPDPDAPKTRMLLDGDVPSPMNPPSGCVFRTRCPFALPACAEPEARALREVAPGHSVACIRDDVGVG</sequence>
<evidence type="ECO:0000313" key="8">
    <source>
        <dbReference type="Proteomes" id="UP000005667"/>
    </source>
</evidence>
<dbReference type="InterPro" id="IPR027417">
    <property type="entry name" value="P-loop_NTPase"/>
</dbReference>
<dbReference type="KEGG" id="ali:AZOLI_p20304"/>
<dbReference type="EMBL" id="FQ311870">
    <property type="protein sequence ID" value="CBS89453.1"/>
    <property type="molecule type" value="Genomic_DNA"/>
</dbReference>
<geneLocation type="plasmid" evidence="7 8">
    <name>AZO_p2</name>
</geneLocation>
<keyword evidence="7" id="KW-0614">Plasmid</keyword>
<keyword evidence="7" id="KW-0378">Hydrolase</keyword>
<dbReference type="InterPro" id="IPR050319">
    <property type="entry name" value="ABC_transp_ATP-bind"/>
</dbReference>
<dbReference type="GO" id="GO:0005886">
    <property type="term" value="C:plasma membrane"/>
    <property type="evidence" value="ECO:0007669"/>
    <property type="project" value="UniProtKB-SubCell"/>
</dbReference>
<dbReference type="InterPro" id="IPR013563">
    <property type="entry name" value="Oligopep_ABC_C"/>
</dbReference>
<reference evidence="8" key="1">
    <citation type="journal article" date="2011" name="PLoS Genet.">
        <title>Azospirillum genomes reveal transition of bacteria from aquatic to terrestrial environments.</title>
        <authorList>
            <person name="Wisniewski-Dye F."/>
            <person name="Borziak K."/>
            <person name="Khalsa-Moyers G."/>
            <person name="Alexandre G."/>
            <person name="Sukharnikov L.O."/>
            <person name="Wuichet K."/>
            <person name="Hurst G.B."/>
            <person name="McDonald W.H."/>
            <person name="Robertson J.S."/>
            <person name="Barbe V."/>
            <person name="Calteau A."/>
            <person name="Rouy Z."/>
            <person name="Mangenot S."/>
            <person name="Prigent-Combaret C."/>
            <person name="Normand P."/>
            <person name="Boyer M."/>
            <person name="Siguier P."/>
            <person name="Dessaux Y."/>
            <person name="Elmerich C."/>
            <person name="Condemine G."/>
            <person name="Krishnen G."/>
            <person name="Kennedy I."/>
            <person name="Paterson A.H."/>
            <person name="Gonzalez V."/>
            <person name="Mavingui P."/>
            <person name="Zhulin I.B."/>
        </authorList>
    </citation>
    <scope>NUCLEOTIDE SEQUENCE [LARGE SCALE GENOMIC DNA]</scope>
    <source>
        <strain evidence="8">4B</strain>
    </source>
</reference>
<dbReference type="GO" id="GO:0015833">
    <property type="term" value="P:peptide transport"/>
    <property type="evidence" value="ECO:0007669"/>
    <property type="project" value="InterPro"/>
</dbReference>
<dbReference type="CDD" id="cd03257">
    <property type="entry name" value="ABC_NikE_OppD_transporters"/>
    <property type="match status" value="1"/>
</dbReference>
<name>G7ZCL1_AZOL4</name>
<evidence type="ECO:0000256" key="5">
    <source>
        <dbReference type="ARBA" id="ARBA00022840"/>
    </source>
</evidence>
<dbReference type="PROSITE" id="PS00211">
    <property type="entry name" value="ABC_TRANSPORTER_1"/>
    <property type="match status" value="1"/>
</dbReference>
<keyword evidence="8" id="KW-1185">Reference proteome</keyword>
<proteinExistence type="inferred from homology"/>
<comment type="subcellular location">
    <subcellularLocation>
        <location evidence="1">Cell inner membrane</location>
        <topology evidence="1">Peripheral membrane protein</topology>
    </subcellularLocation>
</comment>
<dbReference type="OrthoDB" id="37801at2"/>
<keyword evidence="5 7" id="KW-0067">ATP-binding</keyword>
<protein>
    <submittedName>
        <fullName evidence="7">Dipeptide ABC transporter ATP-binding component</fullName>
        <ecNumber evidence="7">3.6.3.27</ecNumber>
    </submittedName>
</protein>
<keyword evidence="4" id="KW-0547">Nucleotide-binding</keyword>
<dbReference type="SMART" id="SM00382">
    <property type="entry name" value="AAA"/>
    <property type="match status" value="1"/>
</dbReference>
<dbReference type="Pfam" id="PF00005">
    <property type="entry name" value="ABC_tran"/>
    <property type="match status" value="1"/>
</dbReference>
<dbReference type="GO" id="GO:0055085">
    <property type="term" value="P:transmembrane transport"/>
    <property type="evidence" value="ECO:0007669"/>
    <property type="project" value="UniProtKB-ARBA"/>
</dbReference>
<dbReference type="AlphaFoldDB" id="G7ZCL1"/>
<evidence type="ECO:0000259" key="6">
    <source>
        <dbReference type="PROSITE" id="PS50893"/>
    </source>
</evidence>
<evidence type="ECO:0000256" key="4">
    <source>
        <dbReference type="ARBA" id="ARBA00022741"/>
    </source>
</evidence>
<dbReference type="PANTHER" id="PTHR43776:SF7">
    <property type="entry name" value="D,D-DIPEPTIDE TRANSPORT ATP-BINDING PROTEIN DDPF-RELATED"/>
    <property type="match status" value="1"/>
</dbReference>
<comment type="similarity">
    <text evidence="2">Belongs to the ABC transporter superfamily.</text>
</comment>
<dbReference type="Pfam" id="PF08352">
    <property type="entry name" value="oligo_HPY"/>
    <property type="match status" value="1"/>
</dbReference>
<evidence type="ECO:0000256" key="2">
    <source>
        <dbReference type="ARBA" id="ARBA00005417"/>
    </source>
</evidence>
<dbReference type="RefSeq" id="WP_014188870.1">
    <property type="nucleotide sequence ID" value="NC_016586.1"/>
</dbReference>
<evidence type="ECO:0000256" key="1">
    <source>
        <dbReference type="ARBA" id="ARBA00004417"/>
    </source>
</evidence>
<dbReference type="GO" id="GO:0005524">
    <property type="term" value="F:ATP binding"/>
    <property type="evidence" value="ECO:0007669"/>
    <property type="project" value="UniProtKB-KW"/>
</dbReference>
<dbReference type="EC" id="3.6.3.27" evidence="7"/>
<dbReference type="SUPFAM" id="SSF52540">
    <property type="entry name" value="P-loop containing nucleoside triphosphate hydrolases"/>
    <property type="match status" value="1"/>
</dbReference>
<dbReference type="PANTHER" id="PTHR43776">
    <property type="entry name" value="TRANSPORT ATP-BINDING PROTEIN"/>
    <property type="match status" value="1"/>
</dbReference>
<dbReference type="Gene3D" id="3.40.50.300">
    <property type="entry name" value="P-loop containing nucleotide triphosphate hydrolases"/>
    <property type="match status" value="1"/>
</dbReference>
<dbReference type="GO" id="GO:0016887">
    <property type="term" value="F:ATP hydrolysis activity"/>
    <property type="evidence" value="ECO:0007669"/>
    <property type="project" value="InterPro"/>
</dbReference>
<evidence type="ECO:0000256" key="3">
    <source>
        <dbReference type="ARBA" id="ARBA00022448"/>
    </source>
</evidence>
<gene>
    <name evidence="7" type="primary">dppE2</name>
    <name evidence="7" type="ordered locus">AZOLI_p20304</name>
</gene>
<dbReference type="FunFam" id="3.40.50.300:FF:000016">
    <property type="entry name" value="Oligopeptide ABC transporter ATP-binding component"/>
    <property type="match status" value="1"/>
</dbReference>
<organism evidence="7 8">
    <name type="scientific">Azospirillum lipoferum (strain 4B)</name>
    <dbReference type="NCBI Taxonomy" id="862719"/>
    <lineage>
        <taxon>Bacteria</taxon>
        <taxon>Pseudomonadati</taxon>
        <taxon>Pseudomonadota</taxon>
        <taxon>Alphaproteobacteria</taxon>
        <taxon>Rhodospirillales</taxon>
        <taxon>Azospirillaceae</taxon>
        <taxon>Azospirillum</taxon>
    </lineage>
</organism>
<dbReference type="HOGENOM" id="CLU_000604_1_23_5"/>
<dbReference type="InterPro" id="IPR003439">
    <property type="entry name" value="ABC_transporter-like_ATP-bd"/>
</dbReference>